<gene>
    <name evidence="2" type="ORF">K0U00_34445</name>
</gene>
<name>A0ABS7CDZ6_9BACL</name>
<dbReference type="EMBL" id="JAHZIK010001510">
    <property type="protein sequence ID" value="MBW7459163.1"/>
    <property type="molecule type" value="Genomic_DNA"/>
</dbReference>
<keyword evidence="3" id="KW-1185">Reference proteome</keyword>
<reference evidence="2 3" key="1">
    <citation type="submission" date="2021-07" db="EMBL/GenBank/DDBJ databases">
        <title>Paenibacillus radiodurans sp. nov., isolated from the southeastern edge of Tengger Desert.</title>
        <authorList>
            <person name="Zhang G."/>
        </authorList>
    </citation>
    <scope>NUCLEOTIDE SEQUENCE [LARGE SCALE GENOMIC DNA]</scope>
    <source>
        <strain evidence="2 3">CCM 7311</strain>
    </source>
</reference>
<accession>A0ABS7CDZ6</accession>
<proteinExistence type="predicted"/>
<dbReference type="SUPFAM" id="SSF53901">
    <property type="entry name" value="Thiolase-like"/>
    <property type="match status" value="1"/>
</dbReference>
<evidence type="ECO:0000313" key="2">
    <source>
        <dbReference type="EMBL" id="MBW7459163.1"/>
    </source>
</evidence>
<dbReference type="InterPro" id="IPR016039">
    <property type="entry name" value="Thiolase-like"/>
</dbReference>
<feature type="domain" description="Beta-ketoacyl synthase-like N-terminal" evidence="1">
    <location>
        <begin position="10"/>
        <end position="54"/>
    </location>
</feature>
<dbReference type="Proteomes" id="UP001519887">
    <property type="component" value="Unassembled WGS sequence"/>
</dbReference>
<feature type="non-terminal residue" evidence="2">
    <location>
        <position position="66"/>
    </location>
</feature>
<evidence type="ECO:0000313" key="3">
    <source>
        <dbReference type="Proteomes" id="UP001519887"/>
    </source>
</evidence>
<dbReference type="InterPro" id="IPR014030">
    <property type="entry name" value="Ketoacyl_synth_N"/>
</dbReference>
<dbReference type="Pfam" id="PF00109">
    <property type="entry name" value="ketoacyl-synt"/>
    <property type="match status" value="1"/>
</dbReference>
<evidence type="ECO:0000259" key="1">
    <source>
        <dbReference type="Pfam" id="PF00109"/>
    </source>
</evidence>
<comment type="caution">
    <text evidence="2">The sequence shown here is derived from an EMBL/GenBank/DDBJ whole genome shotgun (WGS) entry which is preliminary data.</text>
</comment>
<sequence length="66" mass="7171">MNNHTTNGLEIAVVGMACRVPGGNDIRSFWDTIKNGTEAISFFTNEELQEAGVDPETLRSPGYVKA</sequence>
<dbReference type="Gene3D" id="3.40.47.10">
    <property type="match status" value="1"/>
</dbReference>
<protein>
    <recommendedName>
        <fullName evidence="1">Beta-ketoacyl synthase-like N-terminal domain-containing protein</fullName>
    </recommendedName>
</protein>
<organism evidence="2 3">
    <name type="scientific">Paenibacillus sepulcri</name>
    <dbReference type="NCBI Taxonomy" id="359917"/>
    <lineage>
        <taxon>Bacteria</taxon>
        <taxon>Bacillati</taxon>
        <taxon>Bacillota</taxon>
        <taxon>Bacilli</taxon>
        <taxon>Bacillales</taxon>
        <taxon>Paenibacillaceae</taxon>
        <taxon>Paenibacillus</taxon>
    </lineage>
</organism>